<evidence type="ECO:0008006" key="3">
    <source>
        <dbReference type="Google" id="ProtNLM"/>
    </source>
</evidence>
<dbReference type="EMBL" id="JBHUGI010000032">
    <property type="protein sequence ID" value="MFD1928719.1"/>
    <property type="molecule type" value="Genomic_DNA"/>
</dbReference>
<gene>
    <name evidence="1" type="ORF">ACFSFY_11820</name>
</gene>
<sequence length="638" mass="69222">MSFGAMTSVSAQSSMPAAENKPLVLKEGQLFHGQIKQLFPGQMAEVQIGGQKLYAKLEVPLKAGDSYYFQVSAVKPELQLKIISGPMSGSEGPVRQLASLMESMQLPKTAEMQELLTFVLKSKIPMTRESLMQAEALLKTVPTAARVEALATIQKMVELKVPFNESVFKALFGVESKEGLHTSLTSLKSLMVSDTTIPPQMKQAILASLETVEKPFLQATGRAALGQALLTLLNPAESTESRFATVQLLKGADVLPPSTSLANLQQVLTSLISEGLSTGQQPATQQSITQEIGLLLKQINSQPQNPTMDQLTKLKNLVASETTLSTENKATLTVLIDRMTNSLSTSTGGTKFAAEFSLALARMSSENAVAVPFTTTATGIKEQLLTALSSQTIQPEAMDKLAVLVKNAEQSNNPSVQKQLQAAEVAVTTAMDGKAIKDAIQTIVRSFGMNYEAGLLSRDANIGNLAATLKPLLLSLMSDPLISQAIKESAEMLVTRMNGPLLASSDNGVQHQLVMQIPLEFFGKKVDATLEWNGRMKENGKIDSSFARILFYLDLHSLDKTIVDMQVQNKVVTLTVYNADKDLKLLGNPMQEKLKEGLDSAGYTLSGVFFKEFYEEAKRIEPSKKQANNLEQGVDYRI</sequence>
<dbReference type="RefSeq" id="WP_381538272.1">
    <property type="nucleotide sequence ID" value="NZ_JBHUGI010000032.1"/>
</dbReference>
<evidence type="ECO:0000313" key="1">
    <source>
        <dbReference type="EMBL" id="MFD1928719.1"/>
    </source>
</evidence>
<proteinExistence type="predicted"/>
<protein>
    <recommendedName>
        <fullName evidence="3">Hook-length control protein FliK</fullName>
    </recommendedName>
</protein>
<dbReference type="Proteomes" id="UP001597218">
    <property type="component" value="Unassembled WGS sequence"/>
</dbReference>
<keyword evidence="2" id="KW-1185">Reference proteome</keyword>
<name>A0ABW4SHU8_9BACL</name>
<evidence type="ECO:0000313" key="2">
    <source>
        <dbReference type="Proteomes" id="UP001597218"/>
    </source>
</evidence>
<organism evidence="1 2">
    <name type="scientific">Sporosarcina siberiensis</name>
    <dbReference type="NCBI Taxonomy" id="1365606"/>
    <lineage>
        <taxon>Bacteria</taxon>
        <taxon>Bacillati</taxon>
        <taxon>Bacillota</taxon>
        <taxon>Bacilli</taxon>
        <taxon>Bacillales</taxon>
        <taxon>Caryophanaceae</taxon>
        <taxon>Sporosarcina</taxon>
    </lineage>
</organism>
<accession>A0ABW4SHU8</accession>
<reference evidence="2" key="1">
    <citation type="journal article" date="2019" name="Int. J. Syst. Evol. Microbiol.">
        <title>The Global Catalogue of Microorganisms (GCM) 10K type strain sequencing project: providing services to taxonomists for standard genome sequencing and annotation.</title>
        <authorList>
            <consortium name="The Broad Institute Genomics Platform"/>
            <consortium name="The Broad Institute Genome Sequencing Center for Infectious Disease"/>
            <person name="Wu L."/>
            <person name="Ma J."/>
        </authorList>
    </citation>
    <scope>NUCLEOTIDE SEQUENCE [LARGE SCALE GENOMIC DNA]</scope>
    <source>
        <strain evidence="2">CGMCC 4.7177</strain>
    </source>
</reference>
<comment type="caution">
    <text evidence="1">The sequence shown here is derived from an EMBL/GenBank/DDBJ whole genome shotgun (WGS) entry which is preliminary data.</text>
</comment>